<feature type="binding site" evidence="5">
    <location>
        <begin position="359"/>
        <end position="360"/>
    </location>
    <ligand>
        <name>substrate</name>
    </ligand>
</feature>
<evidence type="ECO:0000256" key="5">
    <source>
        <dbReference type="PIRSR" id="PIRSR036289-51"/>
    </source>
</evidence>
<dbReference type="Proteomes" id="UP000679352">
    <property type="component" value="Chromosome"/>
</dbReference>
<proteinExistence type="inferred from homology"/>
<dbReference type="Pfam" id="PF03632">
    <property type="entry name" value="Glyco_hydro_65m"/>
    <property type="match status" value="1"/>
</dbReference>
<organism evidence="9 10">
    <name type="scientific">Gemmobacter fulvus</name>
    <dbReference type="NCBI Taxonomy" id="2840474"/>
    <lineage>
        <taxon>Bacteria</taxon>
        <taxon>Pseudomonadati</taxon>
        <taxon>Pseudomonadota</taxon>
        <taxon>Alphaproteobacteria</taxon>
        <taxon>Rhodobacterales</taxon>
        <taxon>Paracoccaceae</taxon>
        <taxon>Gemmobacter</taxon>
    </lineage>
</organism>
<dbReference type="Gene3D" id="1.50.10.10">
    <property type="match status" value="1"/>
</dbReference>
<keyword evidence="3" id="KW-0808">Transferase</keyword>
<dbReference type="SUPFAM" id="SSF48208">
    <property type="entry name" value="Six-hairpin glycosidases"/>
    <property type="match status" value="1"/>
</dbReference>
<protein>
    <recommendedName>
        <fullName evidence="11">Glycoside hydrolase family 65 protein</fullName>
    </recommendedName>
</protein>
<reference evidence="9" key="1">
    <citation type="submission" date="2021-06" db="EMBL/GenBank/DDBJ databases">
        <title>Direct submission.</title>
        <authorList>
            <person name="Lee C.-S."/>
            <person name="Jin L."/>
        </authorList>
    </citation>
    <scope>NUCLEOTIDE SEQUENCE</scope>
    <source>
        <strain evidence="9">Con5</strain>
    </source>
</reference>
<dbReference type="GO" id="GO:0030246">
    <property type="term" value="F:carbohydrate binding"/>
    <property type="evidence" value="ECO:0007669"/>
    <property type="project" value="InterPro"/>
</dbReference>
<dbReference type="PIRSF" id="PIRSF036289">
    <property type="entry name" value="Glycosyl_hydrolase_malt_phosph"/>
    <property type="match status" value="1"/>
</dbReference>
<dbReference type="AlphaFoldDB" id="A0A975RZN0"/>
<dbReference type="KEGG" id="gfu:KM031_10265"/>
<dbReference type="InterPro" id="IPR008928">
    <property type="entry name" value="6-hairpin_glycosidase_sf"/>
</dbReference>
<feature type="domain" description="Glycoside hydrolase family 65 C-terminal" evidence="7">
    <location>
        <begin position="706"/>
        <end position="769"/>
    </location>
</feature>
<dbReference type="InterPro" id="IPR005195">
    <property type="entry name" value="Glyco_hydro_65_M"/>
</dbReference>
<dbReference type="Pfam" id="PF03636">
    <property type="entry name" value="Glyco_hydro_65N"/>
    <property type="match status" value="1"/>
</dbReference>
<evidence type="ECO:0000259" key="7">
    <source>
        <dbReference type="Pfam" id="PF03633"/>
    </source>
</evidence>
<name>A0A975RZN0_9RHOB</name>
<evidence type="ECO:0008006" key="11">
    <source>
        <dbReference type="Google" id="ProtNLM"/>
    </source>
</evidence>
<accession>A0A975RZN0</accession>
<evidence type="ECO:0000313" key="9">
    <source>
        <dbReference type="EMBL" id="QWK89254.1"/>
    </source>
</evidence>
<dbReference type="SUPFAM" id="SSF74650">
    <property type="entry name" value="Galactose mutarotase-like"/>
    <property type="match status" value="1"/>
</dbReference>
<evidence type="ECO:0000256" key="3">
    <source>
        <dbReference type="ARBA" id="ARBA00022679"/>
    </source>
</evidence>
<evidence type="ECO:0000256" key="2">
    <source>
        <dbReference type="ARBA" id="ARBA00022676"/>
    </source>
</evidence>
<dbReference type="GO" id="GO:0004553">
    <property type="term" value="F:hydrolase activity, hydrolyzing O-glycosyl compounds"/>
    <property type="evidence" value="ECO:0007669"/>
    <property type="project" value="TreeGrafter"/>
</dbReference>
<dbReference type="Gene3D" id="2.70.98.40">
    <property type="entry name" value="Glycoside hydrolase, family 65, N-terminal domain"/>
    <property type="match status" value="1"/>
</dbReference>
<dbReference type="InterPro" id="IPR011013">
    <property type="entry name" value="Gal_mutarotase_sf_dom"/>
</dbReference>
<keyword evidence="2" id="KW-0328">Glycosyltransferase</keyword>
<dbReference type="InterPro" id="IPR017045">
    <property type="entry name" value="Malt_Pase/Glycosyl_Hdrlase"/>
</dbReference>
<evidence type="ECO:0000256" key="1">
    <source>
        <dbReference type="ARBA" id="ARBA00006768"/>
    </source>
</evidence>
<comment type="similarity">
    <text evidence="1">Belongs to the glycosyl hydrolase 65 family.</text>
</comment>
<gene>
    <name evidence="9" type="ORF">KM031_10265</name>
</gene>
<dbReference type="Pfam" id="PF03633">
    <property type="entry name" value="Glyco_hydro_65C"/>
    <property type="match status" value="1"/>
</dbReference>
<dbReference type="InterPro" id="IPR037018">
    <property type="entry name" value="GH65_N"/>
</dbReference>
<dbReference type="EMBL" id="CP076361">
    <property type="protein sequence ID" value="QWK89254.1"/>
    <property type="molecule type" value="Genomic_DNA"/>
</dbReference>
<dbReference type="GO" id="GO:0005975">
    <property type="term" value="P:carbohydrate metabolic process"/>
    <property type="evidence" value="ECO:0007669"/>
    <property type="project" value="InterPro"/>
</dbReference>
<dbReference type="Gene3D" id="2.60.420.10">
    <property type="entry name" value="Maltose phosphorylase, domain 3"/>
    <property type="match status" value="1"/>
</dbReference>
<dbReference type="PANTHER" id="PTHR11051:SF8">
    <property type="entry name" value="PROTEIN-GLUCOSYLGALACTOSYLHYDROXYLYSINE GLUCOSIDASE"/>
    <property type="match status" value="1"/>
</dbReference>
<dbReference type="RefSeq" id="WP_215504983.1">
    <property type="nucleotide sequence ID" value="NZ_CP076361.1"/>
</dbReference>
<keyword evidence="10" id="KW-1185">Reference proteome</keyword>
<feature type="binding site" evidence="5">
    <location>
        <begin position="609"/>
        <end position="610"/>
    </location>
    <ligand>
        <name>substrate</name>
    </ligand>
</feature>
<dbReference type="InterPro" id="IPR005196">
    <property type="entry name" value="Glyco_hydro_65_N"/>
</dbReference>
<dbReference type="GO" id="GO:0016757">
    <property type="term" value="F:glycosyltransferase activity"/>
    <property type="evidence" value="ECO:0007669"/>
    <property type="project" value="UniProtKB-KW"/>
</dbReference>
<dbReference type="PANTHER" id="PTHR11051">
    <property type="entry name" value="GLYCOSYL HYDROLASE-RELATED"/>
    <property type="match status" value="1"/>
</dbReference>
<sequence length="785" mass="87144">MRHHLNGQEWCVCESGFDIGKANVFETLFTLGNGYLGTRGTLEEGFRGEYSGTYLNGVFDAHDASVIDLVNAPDWLPLAVYVHGIRLDVQGCKVLSHQRALDLRQGVLWRETVFEDPQGRRTRLETLRFASFADPHLCVLRLAVTPENHGGPVVIESALEGRRSNLDLLPAYAGTPVFPPEVKWDKWAKSLHLAPVMATCDQDSLYLEMRTIDSGIAIGLASTLLPSVPPLRNTVERHATRVAERQEFLIPVGVTLSVDKFVTIHTSRETPASGIAARCQEELAGHLASGFEAALAANAAAWGRKWEASDIVIHGDAAMTQAARFNIYHLLITANPADPKVSIGAKSLSGEGYRGHVFWDSEIFLLPFYIYTQPEAAKALLMYRYHTLDGARDNARANGFSGAQFAWESADTGHETTPKWTADGRHRIWTGEEEIHVTADVAYGVLTYVAATGDTAFLTDYGAEILFETSRFWLSRLDEDTASDRLVLRRVIGPDEFHEHVDNNAFTNRMAQWHLVQAARIHDDLARKAPEALAALAHRIGLLPGEAAQWREAAGRILIPFDAGSGLIEQFEGYFALKDVPVTEWDGNDMPCYPAGYDHFNAGETRLLKQPDVVMLMYVLPDEFSDEAKRVNYAHYEPRTLHKSSLSPAIHSIMGVEVGDRARALQYFRRSALVDLLDNQGNTQDGIHIASAGGTWQALVFGFGGFRVRNARMSFRPWLPPGWSELQFCLFWQGSRIQLRIGREQASFLLETGPVTWVPILVENQEIILEAGRIVTASLCPETAS</sequence>
<feature type="domain" description="Glycoside hydrolase family 65 N-terminal" evidence="8">
    <location>
        <begin position="14"/>
        <end position="268"/>
    </location>
</feature>
<evidence type="ECO:0000259" key="8">
    <source>
        <dbReference type="Pfam" id="PF03636"/>
    </source>
</evidence>
<dbReference type="InterPro" id="IPR005194">
    <property type="entry name" value="Glyco_hydro_65_C"/>
</dbReference>
<feature type="domain" description="Glycoside hydrolase family 65 central catalytic" evidence="6">
    <location>
        <begin position="324"/>
        <end position="697"/>
    </location>
</feature>
<evidence type="ECO:0000313" key="10">
    <source>
        <dbReference type="Proteomes" id="UP000679352"/>
    </source>
</evidence>
<evidence type="ECO:0000256" key="4">
    <source>
        <dbReference type="PIRSR" id="PIRSR036289-50"/>
    </source>
</evidence>
<evidence type="ECO:0000259" key="6">
    <source>
        <dbReference type="Pfam" id="PF03632"/>
    </source>
</evidence>
<dbReference type="InterPro" id="IPR012341">
    <property type="entry name" value="6hp_glycosidase-like_sf"/>
</dbReference>
<feature type="active site" description="Proton donor" evidence="4">
    <location>
        <position position="496"/>
    </location>
</feature>